<evidence type="ECO:0000313" key="3">
    <source>
        <dbReference type="Proteomes" id="UP000292927"/>
    </source>
</evidence>
<feature type="domain" description="ScoMcrA-like SRA" evidence="1">
    <location>
        <begin position="135"/>
        <end position="260"/>
    </location>
</feature>
<evidence type="ECO:0000259" key="1">
    <source>
        <dbReference type="Pfam" id="PF26348"/>
    </source>
</evidence>
<reference evidence="2 3" key="1">
    <citation type="submission" date="2019-02" db="EMBL/GenBank/DDBJ databases">
        <title>Genomic Encyclopedia of Type Strains, Phase IV (KMG-IV): sequencing the most valuable type-strain genomes for metagenomic binning, comparative biology and taxonomic classification.</title>
        <authorList>
            <person name="Goeker M."/>
        </authorList>
    </citation>
    <scope>NUCLEOTIDE SEQUENCE [LARGE SCALE GENOMIC DNA]</scope>
    <source>
        <strain evidence="2 3">DSM 29486</strain>
    </source>
</reference>
<dbReference type="RefSeq" id="WP_130433908.1">
    <property type="nucleotide sequence ID" value="NZ_SGXF01000001.1"/>
</dbReference>
<sequence>MDIQEELLQRQLLNLKVKHKAFGEGIVKEVSGRYLTIEFAAKESKFIFPDVFENYIVAEDPTIQSAIMADISKARQAAEEQRQAVEAAQKVEEGCRVAKKQVAPTKKIKRNIEDGFGLDYNVQHLAKQPILTYQQVEDQFGIKIAGFSRGINRTSSTVVLISSVDKKKMGFVYHDHWTPDGDYIYSGEGKTGDQQMTLGNKAIVDAERDRKQIHLFVKFSPREYYYQGVFKLVDYTYDDDKDEAGIVRKEYKFRLRKQPTED</sequence>
<dbReference type="OrthoDB" id="9779761at2"/>
<gene>
    <name evidence="2" type="ORF">EV209_1169</name>
</gene>
<accession>A0A4Q7PRR4</accession>
<proteinExistence type="predicted"/>
<dbReference type="EMBL" id="SGXF01000001">
    <property type="protein sequence ID" value="RZT03036.1"/>
    <property type="molecule type" value="Genomic_DNA"/>
</dbReference>
<dbReference type="AlphaFoldDB" id="A0A4Q7PRR4"/>
<comment type="caution">
    <text evidence="2">The sequence shown here is derived from an EMBL/GenBank/DDBJ whole genome shotgun (WGS) entry which is preliminary data.</text>
</comment>
<organism evidence="2 3">
    <name type="scientific">Cuneatibacter caecimuris</name>
    <dbReference type="NCBI Taxonomy" id="1796618"/>
    <lineage>
        <taxon>Bacteria</taxon>
        <taxon>Bacillati</taxon>
        <taxon>Bacillota</taxon>
        <taxon>Clostridia</taxon>
        <taxon>Lachnospirales</taxon>
        <taxon>Lachnospiraceae</taxon>
        <taxon>Cuneatibacter</taxon>
    </lineage>
</organism>
<evidence type="ECO:0000313" key="2">
    <source>
        <dbReference type="EMBL" id="RZT03036.1"/>
    </source>
</evidence>
<dbReference type="InterPro" id="IPR058712">
    <property type="entry name" value="SRA_ScoMcrA"/>
</dbReference>
<name>A0A4Q7PRR4_9FIRM</name>
<dbReference type="Proteomes" id="UP000292927">
    <property type="component" value="Unassembled WGS sequence"/>
</dbReference>
<keyword evidence="3" id="KW-1185">Reference proteome</keyword>
<dbReference type="Pfam" id="PF26348">
    <property type="entry name" value="SRA_ScoMcrA"/>
    <property type="match status" value="1"/>
</dbReference>
<protein>
    <recommendedName>
        <fullName evidence="1">ScoMcrA-like SRA domain-containing protein</fullName>
    </recommendedName>
</protein>